<dbReference type="GO" id="GO:0005886">
    <property type="term" value="C:plasma membrane"/>
    <property type="evidence" value="ECO:0007669"/>
    <property type="project" value="TreeGrafter"/>
</dbReference>
<keyword evidence="5" id="KW-1185">Reference proteome</keyword>
<reference evidence="4 5" key="1">
    <citation type="submission" date="2016-11" db="EMBL/GenBank/DDBJ databases">
        <title>The macronuclear genome of Stentor coeruleus: a giant cell with tiny introns.</title>
        <authorList>
            <person name="Slabodnick M."/>
            <person name="Ruby J.G."/>
            <person name="Reiff S.B."/>
            <person name="Swart E.C."/>
            <person name="Gosai S."/>
            <person name="Prabakaran S."/>
            <person name="Witkowska E."/>
            <person name="Larue G.E."/>
            <person name="Fisher S."/>
            <person name="Freeman R.M."/>
            <person name="Gunawardena J."/>
            <person name="Chu W."/>
            <person name="Stover N.A."/>
            <person name="Gregory B.D."/>
            <person name="Nowacki M."/>
            <person name="Derisi J."/>
            <person name="Roy S.W."/>
            <person name="Marshall W.F."/>
            <person name="Sood P."/>
        </authorList>
    </citation>
    <scope>NUCLEOTIDE SEQUENCE [LARGE SCALE GENOMIC DNA]</scope>
    <source>
        <strain evidence="4">WM001</strain>
    </source>
</reference>
<feature type="transmembrane region" description="Helical" evidence="2">
    <location>
        <begin position="365"/>
        <end position="385"/>
    </location>
</feature>
<feature type="transmembrane region" description="Helical" evidence="2">
    <location>
        <begin position="658"/>
        <end position="675"/>
    </location>
</feature>
<dbReference type="PANTHER" id="PTHR13018">
    <property type="entry name" value="PROBABLE MEMBRANE PROTEIN DUF221-RELATED"/>
    <property type="match status" value="1"/>
</dbReference>
<comment type="caution">
    <text evidence="4">The sequence shown here is derived from an EMBL/GenBank/DDBJ whole genome shotgun (WGS) entry which is preliminary data.</text>
</comment>
<feature type="transmembrane region" description="Helical" evidence="2">
    <location>
        <begin position="129"/>
        <end position="150"/>
    </location>
</feature>
<dbReference type="InterPro" id="IPR045122">
    <property type="entry name" value="Csc1-like"/>
</dbReference>
<feature type="transmembrane region" description="Helical" evidence="2">
    <location>
        <begin position="449"/>
        <end position="472"/>
    </location>
</feature>
<evidence type="ECO:0000259" key="3">
    <source>
        <dbReference type="Pfam" id="PF14703"/>
    </source>
</evidence>
<dbReference type="OrthoDB" id="197892at2759"/>
<keyword evidence="2" id="KW-0812">Transmembrane</keyword>
<organism evidence="4 5">
    <name type="scientific">Stentor coeruleus</name>
    <dbReference type="NCBI Taxonomy" id="5963"/>
    <lineage>
        <taxon>Eukaryota</taxon>
        <taxon>Sar</taxon>
        <taxon>Alveolata</taxon>
        <taxon>Ciliophora</taxon>
        <taxon>Postciliodesmatophora</taxon>
        <taxon>Heterotrichea</taxon>
        <taxon>Heterotrichida</taxon>
        <taxon>Stentoridae</taxon>
        <taxon>Stentor</taxon>
    </lineage>
</organism>
<name>A0A1R2D0J6_9CILI</name>
<feature type="transmembrane region" description="Helical" evidence="2">
    <location>
        <begin position="502"/>
        <end position="525"/>
    </location>
</feature>
<dbReference type="GO" id="GO:0005227">
    <property type="term" value="F:calcium-activated cation channel activity"/>
    <property type="evidence" value="ECO:0007669"/>
    <property type="project" value="InterPro"/>
</dbReference>
<dbReference type="EMBL" id="MPUH01000021">
    <property type="protein sequence ID" value="OMJ94753.1"/>
    <property type="molecule type" value="Genomic_DNA"/>
</dbReference>
<feature type="transmembrane region" description="Helical" evidence="2">
    <location>
        <begin position="613"/>
        <end position="637"/>
    </location>
</feature>
<dbReference type="InterPro" id="IPR027815">
    <property type="entry name" value="CSC1/OSCA1-like_cyt"/>
</dbReference>
<evidence type="ECO:0000256" key="1">
    <source>
        <dbReference type="SAM" id="MobiDB-lite"/>
    </source>
</evidence>
<dbReference type="AlphaFoldDB" id="A0A1R2D0J6"/>
<feature type="compositionally biased region" description="Low complexity" evidence="1">
    <location>
        <begin position="878"/>
        <end position="892"/>
    </location>
</feature>
<protein>
    <recommendedName>
        <fullName evidence="3">CSC1/OSCA1-like cytosolic domain-containing protein</fullName>
    </recommendedName>
</protein>
<keyword evidence="2" id="KW-0472">Membrane</keyword>
<dbReference type="Pfam" id="PF14703">
    <property type="entry name" value="PHM7_cyt"/>
    <property type="match status" value="1"/>
</dbReference>
<feature type="region of interest" description="Disordered" evidence="1">
    <location>
        <begin position="867"/>
        <end position="923"/>
    </location>
</feature>
<dbReference type="Proteomes" id="UP000187209">
    <property type="component" value="Unassembled WGS sequence"/>
</dbReference>
<evidence type="ECO:0000256" key="2">
    <source>
        <dbReference type="SAM" id="Phobius"/>
    </source>
</evidence>
<dbReference type="PANTHER" id="PTHR13018:SF83">
    <property type="entry name" value="RRM DOMAIN-CONTAINING PROTEIN"/>
    <property type="match status" value="1"/>
</dbReference>
<feature type="transmembrane region" description="Helical" evidence="2">
    <location>
        <begin position="567"/>
        <end position="593"/>
    </location>
</feature>
<feature type="transmembrane region" description="Helical" evidence="2">
    <location>
        <begin position="414"/>
        <end position="437"/>
    </location>
</feature>
<proteinExistence type="predicted"/>
<evidence type="ECO:0000313" key="4">
    <source>
        <dbReference type="EMBL" id="OMJ94753.1"/>
    </source>
</evidence>
<keyword evidence="2" id="KW-1133">Transmembrane helix</keyword>
<sequence>MSGVEVLKDSQLLLVSAEVAKAEIHNKATRVRDLSNDQFQASEKCPCCKRPSDAPLFSLNCRITELGQLGIGYPLFFFLIKTLILIMTIGSLLVGIACAANNYHNNNSSVKDKPSNWATAAALIKHKDPIWQCILHFIFCLIIIAGIISYRKFLRSKITELDEINITPSDFGILIRNLPRDTDFKNLETFISENAMPFGERCQVACISPAYAISEYVDKMRKLKKLKFEIAYIKEYRERNGSEPKKGCLCFNKKHKSIDELNAEIEVLNKWKESFDRDNNLKLEQGDLAFVMFYKQSDNKQIIDYWKESSFETMSRYTLFCLHNYVYSNRVYRGNLLRIEQAPEPSDIIWENLSVKWTVKLAKRLQTAVVTTILICLSFTLVILIKDYEYRKYHNFKNSGSEHISNSENLQIKFISFMLSFTIQVVNIIIGIAVRIFSSYEKHNTWTAYNVSVFHKLVISTTLNTILVLFWVNSYAVENKMFDFEDGKINWFKQEYGLPTDLYNLLLIDAILTPIMQFFSPIYMVKLCKRRQVRLGKKIVTQEEANEIWTNPEMDLAQRSARYVRTLLVVLIFSPLFPLGFFLGLASLLFQYWADKILLLRRYSWSKQLGKGIAIAVLQVLPVCLLCYSISILAFYYESHTSDSDNKDHKIDHHALKKVIPAIIGVFIVVIYFFIPFRKICGKSIMAEEAILRVNDPADDSLSASLPKFKDDYLKTNPVISRSQWEKWYNSVINQASAPVAAFDQSAGVSVAGIFNYAENSAPMEDVATNIVNFRSSGVFNGYSYMSPEGSSTNSAALIGLSNNQPSYRSNPNLLSPAYVPPPPANAYPNPPAPVPAPAPAYRQINPGQPYDPLTPTNYNQAPPYYNQAPPNYPQAPPNYAQASPYYPQMNPNPQPSGNYAQPGYVPPGYAPLGYNPQQPRYP</sequence>
<gene>
    <name evidence="4" type="ORF">SteCoe_1932</name>
</gene>
<feature type="domain" description="CSC1/OSCA1-like cytosolic" evidence="3">
    <location>
        <begin position="171"/>
        <end position="352"/>
    </location>
</feature>
<feature type="transmembrane region" description="Helical" evidence="2">
    <location>
        <begin position="75"/>
        <end position="97"/>
    </location>
</feature>
<accession>A0A1R2D0J6</accession>
<evidence type="ECO:0000313" key="5">
    <source>
        <dbReference type="Proteomes" id="UP000187209"/>
    </source>
</evidence>